<keyword evidence="2" id="KW-0489">Methyltransferase</keyword>
<evidence type="ECO:0000313" key="2">
    <source>
        <dbReference type="EMBL" id="CAA9448250.1"/>
    </source>
</evidence>
<name>A0A6J4QLF4_9ACTN</name>
<keyword evidence="2" id="KW-0808">Transferase</keyword>
<dbReference type="CDD" id="cd02440">
    <property type="entry name" value="AdoMet_MTases"/>
    <property type="match status" value="1"/>
</dbReference>
<dbReference type="Pfam" id="PF13649">
    <property type="entry name" value="Methyltransf_25"/>
    <property type="match status" value="1"/>
</dbReference>
<reference evidence="2" key="1">
    <citation type="submission" date="2020-02" db="EMBL/GenBank/DDBJ databases">
        <authorList>
            <person name="Meier V. D."/>
        </authorList>
    </citation>
    <scope>NUCLEOTIDE SEQUENCE</scope>
    <source>
        <strain evidence="2">AVDCRST_MAG02</strain>
    </source>
</reference>
<gene>
    <name evidence="2" type="ORF">AVDCRST_MAG02-622</name>
</gene>
<protein>
    <submittedName>
        <fullName evidence="2">SAM-dependent methyltransferase</fullName>
    </submittedName>
</protein>
<feature type="domain" description="Methyltransferase" evidence="1">
    <location>
        <begin position="35"/>
        <end position="126"/>
    </location>
</feature>
<organism evidence="2">
    <name type="scientific">uncultured Rubrobacteraceae bacterium</name>
    <dbReference type="NCBI Taxonomy" id="349277"/>
    <lineage>
        <taxon>Bacteria</taxon>
        <taxon>Bacillati</taxon>
        <taxon>Actinomycetota</taxon>
        <taxon>Rubrobacteria</taxon>
        <taxon>Rubrobacterales</taxon>
        <taxon>Rubrobacteraceae</taxon>
        <taxon>environmental samples</taxon>
    </lineage>
</organism>
<dbReference type="SUPFAM" id="SSF53335">
    <property type="entry name" value="S-adenosyl-L-methionine-dependent methyltransferases"/>
    <property type="match status" value="1"/>
</dbReference>
<dbReference type="GO" id="GO:0032259">
    <property type="term" value="P:methylation"/>
    <property type="evidence" value="ECO:0007669"/>
    <property type="project" value="UniProtKB-KW"/>
</dbReference>
<sequence length="247" mass="26845">MSEYDLLADLYDLEYVHGHDVPFWLALAGRENGPVVEWGAGTGRIAVPLAAAGHDVTAVEVSGAMVERGGKKAGAVEWVVGDMRTAKLDRRYGLAVCAFNSFLCLLSVDDALAFLRNAREHLEPGGLLGIEVSAFSPEELAEEPGGPSLRHDLTRDLPGGGRLDRFSLSRYDAATQLMQMRLFYEVSGAPGEQKSSRAHDLEIRLTNRDELLLMLRLAGFYVEAVCGGFDAEPFTAGSDHLVVLARR</sequence>
<dbReference type="Gene3D" id="2.20.130.10">
    <property type="entry name" value="CAC2371-like domains"/>
    <property type="match status" value="1"/>
</dbReference>
<dbReference type="GO" id="GO:0008168">
    <property type="term" value="F:methyltransferase activity"/>
    <property type="evidence" value="ECO:0007669"/>
    <property type="project" value="UniProtKB-KW"/>
</dbReference>
<dbReference type="InterPro" id="IPR041698">
    <property type="entry name" value="Methyltransf_25"/>
</dbReference>
<evidence type="ECO:0000259" key="1">
    <source>
        <dbReference type="Pfam" id="PF13649"/>
    </source>
</evidence>
<dbReference type="AlphaFoldDB" id="A0A6J4QLF4"/>
<accession>A0A6J4QLF4</accession>
<dbReference type="EMBL" id="CADCVH010000020">
    <property type="protein sequence ID" value="CAA9448250.1"/>
    <property type="molecule type" value="Genomic_DNA"/>
</dbReference>
<proteinExistence type="predicted"/>
<dbReference type="InterPro" id="IPR029063">
    <property type="entry name" value="SAM-dependent_MTases_sf"/>
</dbReference>
<dbReference type="Gene3D" id="3.40.50.150">
    <property type="entry name" value="Vaccinia Virus protein VP39"/>
    <property type="match status" value="1"/>
</dbReference>